<comment type="caution">
    <text evidence="3">The sequence shown here is derived from an EMBL/GenBank/DDBJ whole genome shotgun (WGS) entry which is preliminary data.</text>
</comment>
<protein>
    <submittedName>
        <fullName evidence="3">Omega-6 fatty acid desaturase (Delta-12 desaturase)</fullName>
        <ecNumber evidence="3">1.14.19.-</ecNumber>
    </submittedName>
</protein>
<sequence>MTFPVGDAKAGMQALSRYREMKTARSAFELLVTAVPFAVLWALMWAALGIGYWLSLLLAVPTAAFLMRLFMIQHDCGHGAFFRRRAMNDWVGRIIGVVTLTPYGFWRRTHATHHAAVGNLDHRGIGDIDTKTVSEYLALGAVGRLAYGVYRHPIVMFGLIPAYLFLLHHRLPFGLMRAGGQPWASTMGTNATIAAVVLMMVWLVGVGPFLLVQGPVVLIAASIAVWFFYVQHQFEDTRWAYEGDWDFHEAALHGSSHYELPRALAWFTGNIGVHHVHHLCSRIPFYRLRQVLDDHPELAGVGRLTFLQSFRCATLALWDERQGRLISFRELRMRRSNARSAAPTPAGN</sequence>
<feature type="transmembrane region" description="Helical" evidence="1">
    <location>
        <begin position="183"/>
        <end position="204"/>
    </location>
</feature>
<evidence type="ECO:0000256" key="1">
    <source>
        <dbReference type="SAM" id="Phobius"/>
    </source>
</evidence>
<feature type="transmembrane region" description="Helical" evidence="1">
    <location>
        <begin position="210"/>
        <end position="229"/>
    </location>
</feature>
<dbReference type="InterPro" id="IPR005804">
    <property type="entry name" value="FA_desaturase_dom"/>
</dbReference>
<dbReference type="RefSeq" id="WP_309801331.1">
    <property type="nucleotide sequence ID" value="NZ_JAVDPW010000015.1"/>
</dbReference>
<organism evidence="3 4">
    <name type="scientific">Inquilinus ginsengisoli</name>
    <dbReference type="NCBI Taxonomy" id="363840"/>
    <lineage>
        <taxon>Bacteria</taxon>
        <taxon>Pseudomonadati</taxon>
        <taxon>Pseudomonadota</taxon>
        <taxon>Alphaproteobacteria</taxon>
        <taxon>Rhodospirillales</taxon>
        <taxon>Rhodospirillaceae</taxon>
        <taxon>Inquilinus</taxon>
    </lineage>
</organism>
<dbReference type="Proteomes" id="UP001262410">
    <property type="component" value="Unassembled WGS sequence"/>
</dbReference>
<gene>
    <name evidence="3" type="ORF">E9232_006492</name>
</gene>
<dbReference type="InterPro" id="IPR012171">
    <property type="entry name" value="Fatty_acid_desaturase"/>
</dbReference>
<accession>A0ABU1JZ88</accession>
<keyword evidence="1" id="KW-1133">Transmembrane helix</keyword>
<dbReference type="GO" id="GO:0016491">
    <property type="term" value="F:oxidoreductase activity"/>
    <property type="evidence" value="ECO:0007669"/>
    <property type="project" value="UniProtKB-KW"/>
</dbReference>
<evidence type="ECO:0000313" key="3">
    <source>
        <dbReference type="EMBL" id="MDR6293938.1"/>
    </source>
</evidence>
<feature type="domain" description="Fatty acid desaturase" evidence="2">
    <location>
        <begin position="53"/>
        <end position="300"/>
    </location>
</feature>
<dbReference type="CDD" id="cd03507">
    <property type="entry name" value="Delta12-FADS-like"/>
    <property type="match status" value="1"/>
</dbReference>
<feature type="transmembrane region" description="Helical" evidence="1">
    <location>
        <begin position="90"/>
        <end position="106"/>
    </location>
</feature>
<name>A0ABU1JZ88_9PROT</name>
<dbReference type="PANTHER" id="PTHR19353:SF73">
    <property type="entry name" value="FATTY ACID DESATURASE"/>
    <property type="match status" value="1"/>
</dbReference>
<proteinExistence type="predicted"/>
<feature type="transmembrane region" description="Helical" evidence="1">
    <location>
        <begin position="50"/>
        <end position="70"/>
    </location>
</feature>
<keyword evidence="1" id="KW-0472">Membrane</keyword>
<dbReference type="PANTHER" id="PTHR19353">
    <property type="entry name" value="FATTY ACID DESATURASE 2"/>
    <property type="match status" value="1"/>
</dbReference>
<dbReference type="EMBL" id="JAVDPW010000015">
    <property type="protein sequence ID" value="MDR6293938.1"/>
    <property type="molecule type" value="Genomic_DNA"/>
</dbReference>
<keyword evidence="3" id="KW-0560">Oxidoreductase</keyword>
<evidence type="ECO:0000259" key="2">
    <source>
        <dbReference type="Pfam" id="PF00487"/>
    </source>
</evidence>
<reference evidence="3 4" key="1">
    <citation type="submission" date="2023-07" db="EMBL/GenBank/DDBJ databases">
        <title>Sorghum-associated microbial communities from plants grown in Nebraska, USA.</title>
        <authorList>
            <person name="Schachtman D."/>
        </authorList>
    </citation>
    <scope>NUCLEOTIDE SEQUENCE [LARGE SCALE GENOMIC DNA]</scope>
    <source>
        <strain evidence="3 4">584</strain>
    </source>
</reference>
<keyword evidence="4" id="KW-1185">Reference proteome</keyword>
<evidence type="ECO:0000313" key="4">
    <source>
        <dbReference type="Proteomes" id="UP001262410"/>
    </source>
</evidence>
<feature type="transmembrane region" description="Helical" evidence="1">
    <location>
        <begin position="27"/>
        <end position="44"/>
    </location>
</feature>
<dbReference type="EC" id="1.14.19.-" evidence="3"/>
<dbReference type="Pfam" id="PF00487">
    <property type="entry name" value="FA_desaturase"/>
    <property type="match status" value="1"/>
</dbReference>
<feature type="transmembrane region" description="Helical" evidence="1">
    <location>
        <begin position="154"/>
        <end position="171"/>
    </location>
</feature>
<keyword evidence="1" id="KW-0812">Transmembrane</keyword>